<dbReference type="OrthoDB" id="812447at2"/>
<proteinExistence type="predicted"/>
<dbReference type="Proteomes" id="UP000321935">
    <property type="component" value="Unassembled WGS sequence"/>
</dbReference>
<keyword evidence="1" id="KW-0472">Membrane</keyword>
<dbReference type="Gene3D" id="2.60.40.10">
    <property type="entry name" value="Immunoglobulins"/>
    <property type="match status" value="1"/>
</dbReference>
<reference evidence="2 3" key="1">
    <citation type="submission" date="2019-08" db="EMBL/GenBank/DDBJ databases">
        <title>Genomes sequence of Algoriphagus aquimarinus ACAM450.</title>
        <authorList>
            <person name="Bowman J.P."/>
        </authorList>
    </citation>
    <scope>NUCLEOTIDE SEQUENCE [LARGE SCALE GENOMIC DNA]</scope>
    <source>
        <strain evidence="2 3">ACAM 450</strain>
    </source>
</reference>
<dbReference type="InterPro" id="IPR026444">
    <property type="entry name" value="Secre_tail"/>
</dbReference>
<gene>
    <name evidence="2" type="ORF">ESV85_14760</name>
</gene>
<comment type="caution">
    <text evidence="2">The sequence shown here is derived from an EMBL/GenBank/DDBJ whole genome shotgun (WGS) entry which is preliminary data.</text>
</comment>
<evidence type="ECO:0000313" key="3">
    <source>
        <dbReference type="Proteomes" id="UP000321935"/>
    </source>
</evidence>
<protein>
    <submittedName>
        <fullName evidence="2">T9SS type A sorting domain-containing protein</fullName>
    </submittedName>
</protein>
<dbReference type="InterPro" id="IPR013783">
    <property type="entry name" value="Ig-like_fold"/>
</dbReference>
<feature type="transmembrane region" description="Helical" evidence="1">
    <location>
        <begin position="12"/>
        <end position="34"/>
    </location>
</feature>
<evidence type="ECO:0000313" key="2">
    <source>
        <dbReference type="EMBL" id="TXE07979.1"/>
    </source>
</evidence>
<dbReference type="RefSeq" id="WP_146918865.1">
    <property type="nucleotide sequence ID" value="NZ_VORW01000011.1"/>
</dbReference>
<dbReference type="AlphaFoldDB" id="A0A5C7AJH1"/>
<dbReference type="NCBIfam" id="TIGR04183">
    <property type="entry name" value="Por_Secre_tail"/>
    <property type="match status" value="1"/>
</dbReference>
<dbReference type="EMBL" id="VORW01000011">
    <property type="protein sequence ID" value="TXE07979.1"/>
    <property type="molecule type" value="Genomic_DNA"/>
</dbReference>
<sequence length="770" mass="84718">MKTRGKTLAWSTLFNCRIYFIFSAVTFHCLYLNASLCQEIGAYRTVASGNFGNLAIWEVYNGSVWAPASVKPTLINDIYIDQTHKVTLTANEEAKSLFINAETGAGEKLNLSGRNINLYGSLQAFSGAAPGIPSGTWNSQNWIGNSTASTITFKGNSRIIIPKNAWSGFTIQSRYTVIFDPGAGNTLTIEEPFKAVKFILRSGILLQKLDISVVPNFCASISFNTETSFYPSGPFGDFIIESGGIFISECSDNIIARSISGSVSANLFEIQSGGELILEGTSPKIEAATFLLNGKVTFRKNSGTQNFLSKSYASSAVPLTFHDLEIQGTQNITLPTTLSLNGNISQVGIGVFNLTNTTLNLTGATDQHIIGFAMNVNNLTLNKPAGTAFFEQNLMIRNNLKMDAGGINLQGNNLILNTLGSGGLEYNAGHWSNLGQFTYQTTPTSMTSVNATFPFYDQYQGGIRKVQMLGTSAGGNLNIQFTEYKGADFNPSFNDLDGTPILYRLFSYFNFSGLNTSSNPLELRISAEKLIVDEPEDLRLVCTGYAAPGNHIEGTDEINLWAIRSLTFDDLPGKNFTVGSFRTLSILPVTWLSISAHLKDNLKQITWSVAEENDNEKFEIYSSNNPLKDWIKIGEVLSQGDSDSPTLYSFTDENIRKNSSTYYLIRLINFSGQEFWSKVVRLENDLTVSNDQISISPNPHSSGKISVTLPDSFNLENSQISIYTTQGLLISDFRYNEILLSEKLEILTPGIYLIKFSNPENTIQSKWIKH</sequence>
<accession>A0A5C7AJH1</accession>
<name>A0A5C7AJH1_9BACT</name>
<keyword evidence="1" id="KW-1133">Transmembrane helix</keyword>
<keyword evidence="1" id="KW-0812">Transmembrane</keyword>
<organism evidence="2 3">
    <name type="scientific">Algoriphagus aquimarinus</name>
    <dbReference type="NCBI Taxonomy" id="237018"/>
    <lineage>
        <taxon>Bacteria</taxon>
        <taxon>Pseudomonadati</taxon>
        <taxon>Bacteroidota</taxon>
        <taxon>Cytophagia</taxon>
        <taxon>Cytophagales</taxon>
        <taxon>Cyclobacteriaceae</taxon>
        <taxon>Algoriphagus</taxon>
    </lineage>
</organism>
<evidence type="ECO:0000256" key="1">
    <source>
        <dbReference type="SAM" id="Phobius"/>
    </source>
</evidence>